<evidence type="ECO:0000313" key="3">
    <source>
        <dbReference type="Proteomes" id="UP000240542"/>
    </source>
</evidence>
<dbReference type="Proteomes" id="UP000240542">
    <property type="component" value="Unassembled WGS sequence"/>
</dbReference>
<evidence type="ECO:0000256" key="1">
    <source>
        <dbReference type="SAM" id="Phobius"/>
    </source>
</evidence>
<name>A0A2P8DF71_9ACTN</name>
<dbReference type="AlphaFoldDB" id="A0A2P8DF71"/>
<keyword evidence="1" id="KW-0472">Membrane</keyword>
<protein>
    <submittedName>
        <fullName evidence="2">Uncharacterized protein</fullName>
    </submittedName>
</protein>
<sequence length="199" mass="20460">MAAAAGNRARRTARGNRWFLALLGLVLMAAGGAALAAGLGGFSGLAASETLGDSVGGRFGRPWVPYAAAAVAAVVALSALRLLAVQVRTGTVARLSLERDTGPGTTEMPASAARRVLIDEIGRYPGVRGVRAHLTGPGDGPAVRLALTLDADADTGGIWRRVRSEGLADLRTSLELDRLPAVLRISMAPPPKVPPRTLA</sequence>
<keyword evidence="1" id="KW-0812">Transmembrane</keyword>
<reference evidence="2 3" key="1">
    <citation type="submission" date="2018-03" db="EMBL/GenBank/DDBJ databases">
        <title>Genomic Encyclopedia of Archaeal and Bacterial Type Strains, Phase II (KMG-II): from individual species to whole genera.</title>
        <authorList>
            <person name="Goeker M."/>
        </authorList>
    </citation>
    <scope>NUCLEOTIDE SEQUENCE [LARGE SCALE GENOMIC DNA]</scope>
    <source>
        <strain evidence="2 3">DSM 45312</strain>
    </source>
</reference>
<keyword evidence="3" id="KW-1185">Reference proteome</keyword>
<organism evidence="2 3">
    <name type="scientific">Murinocardiopsis flavida</name>
    <dbReference type="NCBI Taxonomy" id="645275"/>
    <lineage>
        <taxon>Bacteria</taxon>
        <taxon>Bacillati</taxon>
        <taxon>Actinomycetota</taxon>
        <taxon>Actinomycetes</taxon>
        <taxon>Streptosporangiales</taxon>
        <taxon>Nocardiopsidaceae</taxon>
        <taxon>Murinocardiopsis</taxon>
    </lineage>
</organism>
<accession>A0A2P8DF71</accession>
<gene>
    <name evidence="2" type="ORF">CLV63_11326</name>
</gene>
<proteinExistence type="predicted"/>
<comment type="caution">
    <text evidence="2">The sequence shown here is derived from an EMBL/GenBank/DDBJ whole genome shotgun (WGS) entry which is preliminary data.</text>
</comment>
<dbReference type="RefSeq" id="WP_170134258.1">
    <property type="nucleotide sequence ID" value="NZ_PYGA01000013.1"/>
</dbReference>
<dbReference type="EMBL" id="PYGA01000013">
    <property type="protein sequence ID" value="PSK95863.1"/>
    <property type="molecule type" value="Genomic_DNA"/>
</dbReference>
<evidence type="ECO:0000313" key="2">
    <source>
        <dbReference type="EMBL" id="PSK95863.1"/>
    </source>
</evidence>
<feature type="transmembrane region" description="Helical" evidence="1">
    <location>
        <begin position="64"/>
        <end position="84"/>
    </location>
</feature>
<keyword evidence="1" id="KW-1133">Transmembrane helix</keyword>